<dbReference type="Gene3D" id="3.90.1150.10">
    <property type="entry name" value="Aspartate Aminotransferase, domain 1"/>
    <property type="match status" value="1"/>
</dbReference>
<dbReference type="Pfam" id="PF01041">
    <property type="entry name" value="DegT_DnrJ_EryC1"/>
    <property type="match status" value="1"/>
</dbReference>
<dbReference type="GO" id="GO:0008483">
    <property type="term" value="F:transaminase activity"/>
    <property type="evidence" value="ECO:0007669"/>
    <property type="project" value="TreeGrafter"/>
</dbReference>
<dbReference type="InterPro" id="IPR020026">
    <property type="entry name" value="PseC"/>
</dbReference>
<comment type="caution">
    <text evidence="5">The sequence shown here is derived from an EMBL/GenBank/DDBJ whole genome shotgun (WGS) entry which is preliminary data.</text>
</comment>
<evidence type="ECO:0000256" key="2">
    <source>
        <dbReference type="PIRSR" id="PIRSR000390-1"/>
    </source>
</evidence>
<dbReference type="RefSeq" id="WP_071505861.1">
    <property type="nucleotide sequence ID" value="NZ_MORL01000022.1"/>
</dbReference>
<dbReference type="InterPro" id="IPR015421">
    <property type="entry name" value="PyrdxlP-dep_Trfase_major"/>
</dbReference>
<accession>A0A1S2VE49</accession>
<dbReference type="Gene3D" id="3.40.640.10">
    <property type="entry name" value="Type I PLP-dependent aspartate aminotransferase-like (Major domain)"/>
    <property type="match status" value="1"/>
</dbReference>
<dbReference type="InterPro" id="IPR015422">
    <property type="entry name" value="PyrdxlP-dep_Trfase_small"/>
</dbReference>
<evidence type="ECO:0000256" key="3">
    <source>
        <dbReference type="PIRSR" id="PIRSR000390-2"/>
    </source>
</evidence>
<dbReference type="InterPro" id="IPR000653">
    <property type="entry name" value="DegT/StrS_aminotransferase"/>
</dbReference>
<gene>
    <name evidence="5" type="ORF">BLX24_24465</name>
</gene>
<feature type="modified residue" description="N6-(pyridoxal phosphate)lysine" evidence="3">
    <location>
        <position position="196"/>
    </location>
</feature>
<dbReference type="EMBL" id="MORL01000022">
    <property type="protein sequence ID" value="OIN56476.1"/>
    <property type="molecule type" value="Genomic_DNA"/>
</dbReference>
<evidence type="ECO:0000313" key="6">
    <source>
        <dbReference type="Proteomes" id="UP000181790"/>
    </source>
</evidence>
<organism evidence="5 6">
    <name type="scientific">Arsenicibacter rosenii</name>
    <dbReference type="NCBI Taxonomy" id="1750698"/>
    <lineage>
        <taxon>Bacteria</taxon>
        <taxon>Pseudomonadati</taxon>
        <taxon>Bacteroidota</taxon>
        <taxon>Cytophagia</taxon>
        <taxon>Cytophagales</taxon>
        <taxon>Spirosomataceae</taxon>
        <taxon>Arsenicibacter</taxon>
    </lineage>
</organism>
<feature type="active site" description="Proton acceptor" evidence="2">
    <location>
        <position position="196"/>
    </location>
</feature>
<reference evidence="5 6" key="1">
    <citation type="submission" date="2016-10" db="EMBL/GenBank/DDBJ databases">
        <title>Arsenicibacter rosenii gen. nov., sp. nov., an efficient arsenic-methylating bacterium isolated from an arsenic-contaminated paddy soil.</title>
        <authorList>
            <person name="Huang K."/>
        </authorList>
    </citation>
    <scope>NUCLEOTIDE SEQUENCE [LARGE SCALE GENOMIC DNA]</scope>
    <source>
        <strain evidence="5 6">SM-1</strain>
    </source>
</reference>
<dbReference type="Proteomes" id="UP000181790">
    <property type="component" value="Unassembled WGS sequence"/>
</dbReference>
<name>A0A1S2VE49_9BACT</name>
<evidence type="ECO:0000313" key="5">
    <source>
        <dbReference type="EMBL" id="OIN56476.1"/>
    </source>
</evidence>
<evidence type="ECO:0000256" key="4">
    <source>
        <dbReference type="RuleBase" id="RU004508"/>
    </source>
</evidence>
<dbReference type="GO" id="GO:0000271">
    <property type="term" value="P:polysaccharide biosynthetic process"/>
    <property type="evidence" value="ECO:0007669"/>
    <property type="project" value="TreeGrafter"/>
</dbReference>
<dbReference type="OrthoDB" id="9810913at2"/>
<sequence length="392" mass="43468">MKQVNPIPYGRQHITDDDILAVNDVLRSPFLTQGPNIAAFEAAFAAYIGATYAVAIANGTAALHLCTMALGVQPGTKVITTPITFSASANCVRYCGGEVYFADIDPETALLDPKAVRALLEAHPKGTFSGIIPVDFAGYPVDLPAFRQLADEFGLWLIEDACHAPGGSLTTADGKTYRCGDGSLADLAIFSFHPVKHIASGEGGMITTNDENLYKHLLRLRTHGITNKPDEWTELQPGEPERGGWYMQMQELGYNYRLTDMQAALGLSQLSRADQMLARRRQIAARYDEAFAGTAVKTIVPAASAGHAYHLYVIQVEDRKGLYDFLRTKQIFAQVHYIPVHTMPYYRQFGWNWGDFPHAEQYYARCLSLPMYPTLTDKEQQYVIDTVITMIK</sequence>
<keyword evidence="6" id="KW-1185">Reference proteome</keyword>
<evidence type="ECO:0000256" key="1">
    <source>
        <dbReference type="ARBA" id="ARBA00037999"/>
    </source>
</evidence>
<keyword evidence="3 4" id="KW-0663">Pyridoxal phosphate</keyword>
<dbReference type="PIRSF" id="PIRSF000390">
    <property type="entry name" value="PLP_StrS"/>
    <property type="match status" value="1"/>
</dbReference>
<dbReference type="GO" id="GO:0030170">
    <property type="term" value="F:pyridoxal phosphate binding"/>
    <property type="evidence" value="ECO:0007669"/>
    <property type="project" value="TreeGrafter"/>
</dbReference>
<dbReference type="AlphaFoldDB" id="A0A1S2VE49"/>
<comment type="similarity">
    <text evidence="1 4">Belongs to the DegT/DnrJ/EryC1 family.</text>
</comment>
<protein>
    <submittedName>
        <fullName evidence="5">UDP-4-amino-4, 6-dideoxy-N-acetyl-beta-L-altrosamine transaminase</fullName>
    </submittedName>
</protein>
<dbReference type="PANTHER" id="PTHR30244:SF34">
    <property type="entry name" value="DTDP-4-AMINO-4,6-DIDEOXYGALACTOSE TRANSAMINASE"/>
    <property type="match status" value="1"/>
</dbReference>
<dbReference type="CDD" id="cd00616">
    <property type="entry name" value="AHBA_syn"/>
    <property type="match status" value="1"/>
</dbReference>
<dbReference type="PANTHER" id="PTHR30244">
    <property type="entry name" value="TRANSAMINASE"/>
    <property type="match status" value="1"/>
</dbReference>
<dbReference type="InterPro" id="IPR015424">
    <property type="entry name" value="PyrdxlP-dep_Trfase"/>
</dbReference>
<dbReference type="SUPFAM" id="SSF53383">
    <property type="entry name" value="PLP-dependent transferases"/>
    <property type="match status" value="1"/>
</dbReference>
<proteinExistence type="inferred from homology"/>
<dbReference type="NCBIfam" id="TIGR03588">
    <property type="entry name" value="PseC"/>
    <property type="match status" value="1"/>
</dbReference>